<dbReference type="GO" id="GO:0005886">
    <property type="term" value="C:plasma membrane"/>
    <property type="evidence" value="ECO:0007669"/>
    <property type="project" value="UniProtKB-SubCell"/>
</dbReference>
<comment type="subcellular location">
    <subcellularLocation>
        <location evidence="1">Cell membrane</location>
        <topology evidence="1">Multi-pass membrane protein</topology>
    </subcellularLocation>
</comment>
<dbReference type="Proteomes" id="UP000305675">
    <property type="component" value="Unassembled WGS sequence"/>
</dbReference>
<evidence type="ECO:0000256" key="2">
    <source>
        <dbReference type="ARBA" id="ARBA00022475"/>
    </source>
</evidence>
<evidence type="ECO:0000256" key="3">
    <source>
        <dbReference type="ARBA" id="ARBA00022692"/>
    </source>
</evidence>
<dbReference type="PROSITE" id="PS50111">
    <property type="entry name" value="CHEMOTAXIS_TRANSDUC_2"/>
    <property type="match status" value="1"/>
</dbReference>
<dbReference type="Gene3D" id="1.10.287.950">
    <property type="entry name" value="Methyl-accepting chemotaxis protein"/>
    <property type="match status" value="1"/>
</dbReference>
<dbReference type="SMART" id="SM00304">
    <property type="entry name" value="HAMP"/>
    <property type="match status" value="1"/>
</dbReference>
<evidence type="ECO:0000313" key="12">
    <source>
        <dbReference type="EMBL" id="TKB56111.1"/>
    </source>
</evidence>
<dbReference type="CDD" id="cd06225">
    <property type="entry name" value="HAMP"/>
    <property type="match status" value="1"/>
</dbReference>
<evidence type="ECO:0000256" key="1">
    <source>
        <dbReference type="ARBA" id="ARBA00004651"/>
    </source>
</evidence>
<evidence type="ECO:0000256" key="8">
    <source>
        <dbReference type="PROSITE-ProRule" id="PRU00284"/>
    </source>
</evidence>
<dbReference type="InterPro" id="IPR003660">
    <property type="entry name" value="HAMP_dom"/>
</dbReference>
<feature type="domain" description="HAMP" evidence="11">
    <location>
        <begin position="210"/>
        <end position="264"/>
    </location>
</feature>
<dbReference type="InterPro" id="IPR004089">
    <property type="entry name" value="MCPsignal_dom"/>
</dbReference>
<dbReference type="OrthoDB" id="2489132at2"/>
<evidence type="ECO:0000256" key="5">
    <source>
        <dbReference type="ARBA" id="ARBA00023136"/>
    </source>
</evidence>
<dbReference type="PROSITE" id="PS50885">
    <property type="entry name" value="HAMP"/>
    <property type="match status" value="1"/>
</dbReference>
<keyword evidence="6 8" id="KW-0807">Transducer</keyword>
<evidence type="ECO:0000256" key="7">
    <source>
        <dbReference type="ARBA" id="ARBA00029447"/>
    </source>
</evidence>
<keyword evidence="5 9" id="KW-0472">Membrane</keyword>
<dbReference type="CDD" id="cd11386">
    <property type="entry name" value="MCP_signal"/>
    <property type="match status" value="1"/>
</dbReference>
<dbReference type="Pfam" id="PF00015">
    <property type="entry name" value="MCPsignal"/>
    <property type="match status" value="1"/>
</dbReference>
<dbReference type="RefSeq" id="WP_136862840.1">
    <property type="nucleotide sequence ID" value="NZ_SWCJ01000004.1"/>
</dbReference>
<dbReference type="SMART" id="SM00283">
    <property type="entry name" value="MA"/>
    <property type="match status" value="1"/>
</dbReference>
<dbReference type="SUPFAM" id="SSF58104">
    <property type="entry name" value="Methyl-accepting chemotaxis protein (MCP) signaling domain"/>
    <property type="match status" value="1"/>
</dbReference>
<dbReference type="Pfam" id="PF17200">
    <property type="entry name" value="sCache_2"/>
    <property type="match status" value="1"/>
</dbReference>
<dbReference type="GO" id="GO:0006935">
    <property type="term" value="P:chemotaxis"/>
    <property type="evidence" value="ECO:0007669"/>
    <property type="project" value="UniProtKB-ARBA"/>
</dbReference>
<comment type="caution">
    <text evidence="12">The sequence shown here is derived from an EMBL/GenBank/DDBJ whole genome shotgun (WGS) entry which is preliminary data.</text>
</comment>
<evidence type="ECO:0000313" key="13">
    <source>
        <dbReference type="Proteomes" id="UP000305675"/>
    </source>
</evidence>
<gene>
    <name evidence="12" type="ORF">FCL42_07810</name>
</gene>
<dbReference type="Gene3D" id="3.30.450.20">
    <property type="entry name" value="PAS domain"/>
    <property type="match status" value="1"/>
</dbReference>
<dbReference type="Pfam" id="PF00672">
    <property type="entry name" value="HAMP"/>
    <property type="match status" value="1"/>
</dbReference>
<dbReference type="GO" id="GO:0007165">
    <property type="term" value="P:signal transduction"/>
    <property type="evidence" value="ECO:0007669"/>
    <property type="project" value="UniProtKB-KW"/>
</dbReference>
<dbReference type="EMBL" id="SWCJ01000004">
    <property type="protein sequence ID" value="TKB56111.1"/>
    <property type="molecule type" value="Genomic_DNA"/>
</dbReference>
<dbReference type="InterPro" id="IPR033480">
    <property type="entry name" value="sCache_2"/>
</dbReference>
<protein>
    <submittedName>
        <fullName evidence="12">Methyl-accepting chemotaxis protein</fullName>
    </submittedName>
</protein>
<reference evidence="12 13" key="1">
    <citation type="submission" date="2019-04" db="EMBL/GenBank/DDBJ databases">
        <authorList>
            <person name="Hwang J.C."/>
        </authorList>
    </citation>
    <scope>NUCLEOTIDE SEQUENCE [LARGE SCALE GENOMIC DNA]</scope>
    <source>
        <strain evidence="12 13">IMCC35002</strain>
    </source>
</reference>
<feature type="domain" description="Methyl-accepting transducer" evidence="10">
    <location>
        <begin position="269"/>
        <end position="505"/>
    </location>
</feature>
<evidence type="ECO:0000256" key="6">
    <source>
        <dbReference type="ARBA" id="ARBA00023224"/>
    </source>
</evidence>
<sequence length="541" mass="59315">MNFLKRISLGSKLWLLVILSIVATVWLLIFSANLLQNRISEARDQALMSHVEQASSLLQYYQSLEPEIGREQAQQRARDAVMALRFEGDNYFWVLDNQGRLQAHPYRRDQLGQDMRDQTDADGQHHWQTMVDVVAKSGKGFLTYRLNIPNRPKLEKTSYVIGDSQWGWIVGVGAVHQGLQELFFELVLKLVWVSVIATIVTQIVSHFIRRDISGAIGELEHACDAMANGDFSEASAPQLDRGDELGHLSDALTKMRMALVKVLTEVQQTANDAQAHAQALAQLASDGEHAAEDQHSQLEQVATAVNEMSHTIAEVAGNAEQTALSTHNASGASNDGRQRMHLTEAQINELVVNVEQSAAQISELHQGVQAISEITEVINAISEQTNLLALNAAIEAARAGEQGRGFAVVADEVRQLAARTRESTTQVQSTVESLQRGALNSVEAMQDCASRASESAKESQQMAQALESIANQIGDANDRAGQIATAAEEQSTVSEEINQNLIKASDAGLEVKSQSQQVSLESQSLLEQSNHLLGQLKRFRF</sequence>
<feature type="transmembrane region" description="Helical" evidence="9">
    <location>
        <begin position="13"/>
        <end position="35"/>
    </location>
</feature>
<keyword evidence="4 9" id="KW-1133">Transmembrane helix</keyword>
<keyword evidence="3 9" id="KW-0812">Transmembrane</keyword>
<name>A0A4U1BP30_9GAMM</name>
<evidence type="ECO:0000256" key="4">
    <source>
        <dbReference type="ARBA" id="ARBA00022989"/>
    </source>
</evidence>
<organism evidence="12 13">
    <name type="scientific">Ferrimonas aestuarii</name>
    <dbReference type="NCBI Taxonomy" id="2569539"/>
    <lineage>
        <taxon>Bacteria</taxon>
        <taxon>Pseudomonadati</taxon>
        <taxon>Pseudomonadota</taxon>
        <taxon>Gammaproteobacteria</taxon>
        <taxon>Alteromonadales</taxon>
        <taxon>Ferrimonadaceae</taxon>
        <taxon>Ferrimonas</taxon>
    </lineage>
</organism>
<comment type="similarity">
    <text evidence="7">Belongs to the methyl-accepting chemotaxis (MCP) protein family.</text>
</comment>
<dbReference type="PANTHER" id="PTHR32089:SF119">
    <property type="entry name" value="METHYL-ACCEPTING CHEMOTAXIS PROTEIN CTPL"/>
    <property type="match status" value="1"/>
</dbReference>
<evidence type="ECO:0000259" key="11">
    <source>
        <dbReference type="PROSITE" id="PS50885"/>
    </source>
</evidence>
<proteinExistence type="inferred from homology"/>
<keyword evidence="2" id="KW-1003">Cell membrane</keyword>
<dbReference type="SMART" id="SM01049">
    <property type="entry name" value="Cache_2"/>
    <property type="match status" value="1"/>
</dbReference>
<accession>A0A4U1BP30</accession>
<dbReference type="AlphaFoldDB" id="A0A4U1BP30"/>
<keyword evidence="13" id="KW-1185">Reference proteome</keyword>
<dbReference type="PANTHER" id="PTHR32089">
    <property type="entry name" value="METHYL-ACCEPTING CHEMOTAXIS PROTEIN MCPB"/>
    <property type="match status" value="1"/>
</dbReference>
<dbReference type="FunFam" id="1.10.287.950:FF:000001">
    <property type="entry name" value="Methyl-accepting chemotaxis sensory transducer"/>
    <property type="match status" value="1"/>
</dbReference>
<evidence type="ECO:0000259" key="10">
    <source>
        <dbReference type="PROSITE" id="PS50111"/>
    </source>
</evidence>
<evidence type="ECO:0000256" key="9">
    <source>
        <dbReference type="SAM" id="Phobius"/>
    </source>
</evidence>